<dbReference type="InterPro" id="IPR002018">
    <property type="entry name" value="CarbesteraseB"/>
</dbReference>
<dbReference type="GO" id="GO:0005886">
    <property type="term" value="C:plasma membrane"/>
    <property type="evidence" value="ECO:0007669"/>
    <property type="project" value="TreeGrafter"/>
</dbReference>
<dbReference type="Pfam" id="PF00135">
    <property type="entry name" value="COesterase"/>
    <property type="match status" value="1"/>
</dbReference>
<keyword evidence="7" id="KW-0325">Glycoprotein</keyword>
<dbReference type="GO" id="GO:0003990">
    <property type="term" value="F:acetylcholinesterase activity"/>
    <property type="evidence" value="ECO:0007669"/>
    <property type="project" value="TreeGrafter"/>
</dbReference>
<dbReference type="InterPro" id="IPR019819">
    <property type="entry name" value="Carboxylesterase_B_CS"/>
</dbReference>
<feature type="domain" description="Acetylcholinesterase tetramerisation" evidence="11">
    <location>
        <begin position="582"/>
        <end position="619"/>
    </location>
</feature>
<reference evidence="12" key="3">
    <citation type="submission" date="2023-05" db="EMBL/GenBank/DDBJ databases">
        <authorList>
            <person name="Smith C.H."/>
        </authorList>
    </citation>
    <scope>NUCLEOTIDE SEQUENCE</scope>
    <source>
        <strain evidence="12">CHS0354</strain>
        <tissue evidence="12">Mantle</tissue>
    </source>
</reference>
<dbReference type="GO" id="GO:0019695">
    <property type="term" value="P:choline metabolic process"/>
    <property type="evidence" value="ECO:0007669"/>
    <property type="project" value="TreeGrafter"/>
</dbReference>
<keyword evidence="3" id="KW-0719">Serine esterase</keyword>
<protein>
    <recommendedName>
        <fullName evidence="9">Carboxylic ester hydrolase</fullName>
        <ecNumber evidence="9">3.1.1.-</ecNumber>
    </recommendedName>
</protein>
<proteinExistence type="inferred from homology"/>
<dbReference type="InterPro" id="IPR050654">
    <property type="entry name" value="AChE-related_enzymes"/>
</dbReference>
<name>A0AAE0T5T0_9BIVA</name>
<dbReference type="InterPro" id="IPR029058">
    <property type="entry name" value="AB_hydrolase_fold"/>
</dbReference>
<evidence type="ECO:0000313" key="13">
    <source>
        <dbReference type="Proteomes" id="UP001195483"/>
    </source>
</evidence>
<dbReference type="Gene3D" id="3.40.50.1820">
    <property type="entry name" value="alpha/beta hydrolase"/>
    <property type="match status" value="1"/>
</dbReference>
<feature type="active site" description="Charge relay system" evidence="8">
    <location>
        <position position="352"/>
    </location>
</feature>
<dbReference type="Pfam" id="PF08674">
    <property type="entry name" value="AChE_tetra"/>
    <property type="match status" value="1"/>
</dbReference>
<feature type="active site" description="Acyl-ester intermediate" evidence="8">
    <location>
        <position position="224"/>
    </location>
</feature>
<dbReference type="InterPro" id="IPR019826">
    <property type="entry name" value="Carboxylesterase_B_AS"/>
</dbReference>
<evidence type="ECO:0000259" key="11">
    <source>
        <dbReference type="Pfam" id="PF08674"/>
    </source>
</evidence>
<dbReference type="CDD" id="cd00312">
    <property type="entry name" value="Esterase_lipase"/>
    <property type="match status" value="1"/>
</dbReference>
<organism evidence="12 13">
    <name type="scientific">Potamilus streckersoni</name>
    <dbReference type="NCBI Taxonomy" id="2493646"/>
    <lineage>
        <taxon>Eukaryota</taxon>
        <taxon>Metazoa</taxon>
        <taxon>Spiralia</taxon>
        <taxon>Lophotrochozoa</taxon>
        <taxon>Mollusca</taxon>
        <taxon>Bivalvia</taxon>
        <taxon>Autobranchia</taxon>
        <taxon>Heteroconchia</taxon>
        <taxon>Palaeoheterodonta</taxon>
        <taxon>Unionida</taxon>
        <taxon>Unionoidea</taxon>
        <taxon>Unionidae</taxon>
        <taxon>Ambleminae</taxon>
        <taxon>Lampsilini</taxon>
        <taxon>Potamilus</taxon>
    </lineage>
</organism>
<comment type="subcellular location">
    <subcellularLocation>
        <location evidence="1">Secreted</location>
    </subcellularLocation>
</comment>
<evidence type="ECO:0000256" key="4">
    <source>
        <dbReference type="ARBA" id="ARBA00022525"/>
    </source>
</evidence>
<evidence type="ECO:0000256" key="7">
    <source>
        <dbReference type="ARBA" id="ARBA00023180"/>
    </source>
</evidence>
<dbReference type="FunFam" id="3.40.50.1820:FF:000029">
    <property type="entry name" value="Acetylcholinesterase"/>
    <property type="match status" value="1"/>
</dbReference>
<dbReference type="Proteomes" id="UP001195483">
    <property type="component" value="Unassembled WGS sequence"/>
</dbReference>
<dbReference type="PRINTS" id="PR00878">
    <property type="entry name" value="CHOLNESTRASE"/>
</dbReference>
<dbReference type="InterPro" id="IPR000997">
    <property type="entry name" value="Cholinesterase"/>
</dbReference>
<evidence type="ECO:0000256" key="6">
    <source>
        <dbReference type="ARBA" id="ARBA00023157"/>
    </source>
</evidence>
<evidence type="ECO:0000256" key="5">
    <source>
        <dbReference type="ARBA" id="ARBA00022801"/>
    </source>
</evidence>
<keyword evidence="6" id="KW-1015">Disulfide bond</keyword>
<accession>A0AAE0T5T0</accession>
<evidence type="ECO:0000256" key="9">
    <source>
        <dbReference type="RuleBase" id="RU361235"/>
    </source>
</evidence>
<keyword evidence="13" id="KW-1185">Reference proteome</keyword>
<keyword evidence="5 9" id="KW-0378">Hydrolase</keyword>
<evidence type="ECO:0000259" key="10">
    <source>
        <dbReference type="Pfam" id="PF00135"/>
    </source>
</evidence>
<comment type="caution">
    <text evidence="12">The sequence shown here is derived from an EMBL/GenBank/DDBJ whole genome shotgun (WGS) entry which is preliminary data.</text>
</comment>
<dbReference type="GO" id="GO:0005615">
    <property type="term" value="C:extracellular space"/>
    <property type="evidence" value="ECO:0007669"/>
    <property type="project" value="TreeGrafter"/>
</dbReference>
<evidence type="ECO:0000256" key="1">
    <source>
        <dbReference type="ARBA" id="ARBA00004613"/>
    </source>
</evidence>
<evidence type="ECO:0000256" key="3">
    <source>
        <dbReference type="ARBA" id="ARBA00022487"/>
    </source>
</evidence>
<dbReference type="PROSITE" id="PS00122">
    <property type="entry name" value="CARBOXYLESTERASE_B_1"/>
    <property type="match status" value="1"/>
</dbReference>
<reference evidence="12" key="1">
    <citation type="journal article" date="2021" name="Genome Biol. Evol.">
        <title>A High-Quality Reference Genome for a Parasitic Bivalve with Doubly Uniparental Inheritance (Bivalvia: Unionida).</title>
        <authorList>
            <person name="Smith C.H."/>
        </authorList>
    </citation>
    <scope>NUCLEOTIDE SEQUENCE</scope>
    <source>
        <strain evidence="12">CHS0354</strain>
    </source>
</reference>
<dbReference type="AlphaFoldDB" id="A0AAE0T5T0"/>
<dbReference type="SUPFAM" id="SSF53474">
    <property type="entry name" value="alpha/beta-Hydrolases"/>
    <property type="match status" value="1"/>
</dbReference>
<keyword evidence="4" id="KW-0964">Secreted</keyword>
<evidence type="ECO:0000313" key="12">
    <source>
        <dbReference type="EMBL" id="KAK3603728.1"/>
    </source>
</evidence>
<dbReference type="PANTHER" id="PTHR43918:SF12">
    <property type="entry name" value="ACETYLCHOLINESTERASE 1"/>
    <property type="match status" value="1"/>
</dbReference>
<comment type="similarity">
    <text evidence="2 9">Belongs to the type-B carboxylesterase/lipase family.</text>
</comment>
<dbReference type="PANTHER" id="PTHR43918">
    <property type="entry name" value="ACETYLCHOLINESTERASE"/>
    <property type="match status" value="1"/>
</dbReference>
<dbReference type="EC" id="3.1.1.-" evidence="9"/>
<dbReference type="GO" id="GO:0006581">
    <property type="term" value="P:acetylcholine catabolic process"/>
    <property type="evidence" value="ECO:0007669"/>
    <property type="project" value="TreeGrafter"/>
</dbReference>
<evidence type="ECO:0000256" key="2">
    <source>
        <dbReference type="ARBA" id="ARBA00005964"/>
    </source>
</evidence>
<dbReference type="EMBL" id="JAEAOA010001410">
    <property type="protein sequence ID" value="KAK3603728.1"/>
    <property type="molecule type" value="Genomic_DNA"/>
</dbReference>
<evidence type="ECO:0000256" key="8">
    <source>
        <dbReference type="PIRSR" id="PIRSR600997-1"/>
    </source>
</evidence>
<gene>
    <name evidence="12" type="ORF">CHS0354_023342</name>
</gene>
<feature type="active site" description="Charge relay system" evidence="8">
    <location>
        <position position="473"/>
    </location>
</feature>
<dbReference type="PROSITE" id="PS00941">
    <property type="entry name" value="CARBOXYLESTERASE_B_2"/>
    <property type="match status" value="1"/>
</dbReference>
<sequence>MDRNSLVFRLLATVLGLLYTAFFVTGYDPIVDTDKGKVRGLRISANNKRINVFYGIPYAKAPLGEYRFRHPQPNDPWEGVYNATKRPYSCVQGLDGVFPNFTGAQVWNPNTKRDEDCLYLNVWVPQENYPITNKAVMIWIFGGGFYSGTSTLDIYDAKYLAAENDVIVVSMQYRVGALGYLALFHRDAPGNAGMFDQVMALDWVQSNIHYFGGNPHNVTLFGESAGAVSVGMHLLSPKSRSKFNRAILQSGAPHAAWAVIPEKEAKRRARALARELKCDFPSTEEVIACLREVPADNFYDYEYNDNVIEYGVVRFPFVPVVDGSFLIESPEKSLNSGNFKKCPILLGNNVNEASFWLVYFNKNLFRYNAETLISRHQFEVLMDTLFDYHPYYPKRLNSFGIEAIKFQYTYWQDPYNQEMNRYNIDMAVGDFHFICPTVDFALHYASNGSPVYYYVFDHRSSVHLWHEWMGVLHADEINFIFGEPLNKSFDYNHHEKKLSHKMMKYWSNFAKTGDPNRGPGEFSVNEWPLYSNSSRRYLRLNDQHLRRGDKTVDTGVGPRIQECAFWKHYLPDLVVKTADMSEMEREWKVQFHEWSTKYIVEWRSQFEHFIRNQEKRQTCGGGP</sequence>
<reference evidence="12" key="2">
    <citation type="journal article" date="2021" name="Genome Biol. Evol.">
        <title>Developing a high-quality reference genome for a parasitic bivalve with doubly uniparental inheritance (Bivalvia: Unionida).</title>
        <authorList>
            <person name="Smith C.H."/>
        </authorList>
    </citation>
    <scope>NUCLEOTIDE SEQUENCE</scope>
    <source>
        <strain evidence="12">CHS0354</strain>
        <tissue evidence="12">Mantle</tissue>
    </source>
</reference>
<feature type="domain" description="Carboxylesterase type B" evidence="10">
    <location>
        <begin position="28"/>
        <end position="545"/>
    </location>
</feature>
<dbReference type="InterPro" id="IPR014788">
    <property type="entry name" value="AChE_tetra"/>
</dbReference>